<reference evidence="1" key="2">
    <citation type="submission" date="2020-09" db="EMBL/GenBank/DDBJ databases">
        <authorList>
            <person name="Sun Q."/>
            <person name="Zhou Y."/>
        </authorList>
    </citation>
    <scope>NUCLEOTIDE SEQUENCE</scope>
    <source>
        <strain evidence="1">CGMCC 4.5737</strain>
    </source>
</reference>
<dbReference type="AlphaFoldDB" id="A0A8J3FYC4"/>
<gene>
    <name evidence="1" type="ORF">GCM10012275_46630</name>
</gene>
<dbReference type="EMBL" id="BMMK01000026">
    <property type="protein sequence ID" value="GGM70859.1"/>
    <property type="molecule type" value="Genomic_DNA"/>
</dbReference>
<sequence>MTHVVHVTRDELLQRRDEILQRFHVTLEEFQQRAQNASLVGDEWEAWEELKDVAYLLGESESC</sequence>
<keyword evidence="2" id="KW-1185">Reference proteome</keyword>
<protein>
    <submittedName>
        <fullName evidence="1">Uncharacterized protein</fullName>
    </submittedName>
</protein>
<dbReference type="Proteomes" id="UP000637578">
    <property type="component" value="Unassembled WGS sequence"/>
</dbReference>
<accession>A0A8J3FYC4</accession>
<name>A0A8J3FYC4_9PSEU</name>
<comment type="caution">
    <text evidence="1">The sequence shown here is derived from an EMBL/GenBank/DDBJ whole genome shotgun (WGS) entry which is preliminary data.</text>
</comment>
<organism evidence="1 2">
    <name type="scientific">Longimycelium tulufanense</name>
    <dbReference type="NCBI Taxonomy" id="907463"/>
    <lineage>
        <taxon>Bacteria</taxon>
        <taxon>Bacillati</taxon>
        <taxon>Actinomycetota</taxon>
        <taxon>Actinomycetes</taxon>
        <taxon>Pseudonocardiales</taxon>
        <taxon>Pseudonocardiaceae</taxon>
        <taxon>Longimycelium</taxon>
    </lineage>
</organism>
<evidence type="ECO:0000313" key="1">
    <source>
        <dbReference type="EMBL" id="GGM70859.1"/>
    </source>
</evidence>
<dbReference type="RefSeq" id="WP_189060555.1">
    <property type="nucleotide sequence ID" value="NZ_BMMK01000026.1"/>
</dbReference>
<reference evidence="1" key="1">
    <citation type="journal article" date="2014" name="Int. J. Syst. Evol. Microbiol.">
        <title>Complete genome sequence of Corynebacterium casei LMG S-19264T (=DSM 44701T), isolated from a smear-ripened cheese.</title>
        <authorList>
            <consortium name="US DOE Joint Genome Institute (JGI-PGF)"/>
            <person name="Walter F."/>
            <person name="Albersmeier A."/>
            <person name="Kalinowski J."/>
            <person name="Ruckert C."/>
        </authorList>
    </citation>
    <scope>NUCLEOTIDE SEQUENCE</scope>
    <source>
        <strain evidence="1">CGMCC 4.5737</strain>
    </source>
</reference>
<evidence type="ECO:0000313" key="2">
    <source>
        <dbReference type="Proteomes" id="UP000637578"/>
    </source>
</evidence>
<proteinExistence type="predicted"/>